<dbReference type="InterPro" id="IPR029228">
    <property type="entry name" value="Alkyl_sulf_dimr"/>
</dbReference>
<dbReference type="InterPro" id="IPR019734">
    <property type="entry name" value="TPR_rpt"/>
</dbReference>
<dbReference type="PANTHER" id="PTHR43223:SF1">
    <property type="entry name" value="ALKYL_ARYL-SULFATASE BDS1"/>
    <property type="match status" value="1"/>
</dbReference>
<dbReference type="InterPro" id="IPR038536">
    <property type="entry name" value="Alkyl/aryl-sulf_dimr_sf"/>
</dbReference>
<gene>
    <name evidence="8" type="ORF">CRN52_15185</name>
</gene>
<evidence type="ECO:0000256" key="6">
    <source>
        <dbReference type="SAM" id="SignalP"/>
    </source>
</evidence>
<dbReference type="GO" id="GO:0046983">
    <property type="term" value="F:protein dimerization activity"/>
    <property type="evidence" value="ECO:0007669"/>
    <property type="project" value="InterPro"/>
</dbReference>
<feature type="chain" id="PRO_5015490884" evidence="6">
    <location>
        <begin position="23"/>
        <end position="674"/>
    </location>
</feature>
<dbReference type="AlphaFoldDB" id="A0A2S3R120"/>
<dbReference type="RefSeq" id="WP_103200684.1">
    <property type="nucleotide sequence ID" value="NZ_PDGH01000102.1"/>
</dbReference>
<dbReference type="InterPro" id="IPR029229">
    <property type="entry name" value="Alkyl_sulf_C"/>
</dbReference>
<keyword evidence="2" id="KW-0378">Hydrolase</keyword>
<dbReference type="InterPro" id="IPR001279">
    <property type="entry name" value="Metallo-B-lactamas"/>
</dbReference>
<accession>A0A2S3R120</accession>
<dbReference type="GO" id="GO:0030288">
    <property type="term" value="C:outer membrane-bounded periplasmic space"/>
    <property type="evidence" value="ECO:0007669"/>
    <property type="project" value="TreeGrafter"/>
</dbReference>
<evidence type="ECO:0000256" key="5">
    <source>
        <dbReference type="PROSITE-ProRule" id="PRU00339"/>
    </source>
</evidence>
<dbReference type="SMART" id="SM00849">
    <property type="entry name" value="Lactamase_B"/>
    <property type="match status" value="1"/>
</dbReference>
<comment type="caution">
    <text evidence="8">The sequence shown here is derived from an EMBL/GenBank/DDBJ whole genome shotgun (WGS) entry which is preliminary data.</text>
</comment>
<keyword evidence="1" id="KW-0479">Metal-binding</keyword>
<dbReference type="GO" id="GO:0018909">
    <property type="term" value="P:dodecyl sulfate metabolic process"/>
    <property type="evidence" value="ECO:0007669"/>
    <property type="project" value="InterPro"/>
</dbReference>
<dbReference type="CDD" id="cd07710">
    <property type="entry name" value="arylsulfatase_Sdsa1-like_MBL-fold"/>
    <property type="match status" value="1"/>
</dbReference>
<evidence type="ECO:0000313" key="9">
    <source>
        <dbReference type="Proteomes" id="UP000237466"/>
    </source>
</evidence>
<protein>
    <submittedName>
        <fullName evidence="8">Alkyl/aryl-sulfatase</fullName>
    </submittedName>
</protein>
<dbReference type="SUPFAM" id="SSF55718">
    <property type="entry name" value="SCP-like"/>
    <property type="match status" value="1"/>
</dbReference>
<dbReference type="Pfam" id="PF14863">
    <property type="entry name" value="Alkyl_sulf_dimr"/>
    <property type="match status" value="1"/>
</dbReference>
<keyword evidence="3" id="KW-0862">Zinc</keyword>
<evidence type="ECO:0000256" key="4">
    <source>
        <dbReference type="ARBA" id="ARBA00033751"/>
    </source>
</evidence>
<evidence type="ECO:0000313" key="8">
    <source>
        <dbReference type="EMBL" id="POB46487.1"/>
    </source>
</evidence>
<dbReference type="Pfam" id="PF00753">
    <property type="entry name" value="Lactamase_B"/>
    <property type="match status" value="1"/>
</dbReference>
<evidence type="ECO:0000259" key="7">
    <source>
        <dbReference type="SMART" id="SM00849"/>
    </source>
</evidence>
<evidence type="ECO:0000256" key="2">
    <source>
        <dbReference type="ARBA" id="ARBA00022801"/>
    </source>
</evidence>
<keyword evidence="6" id="KW-0732">Signal</keyword>
<dbReference type="Gene3D" id="3.30.1050.10">
    <property type="entry name" value="SCP2 sterol-binding domain"/>
    <property type="match status" value="1"/>
</dbReference>
<feature type="repeat" description="TPR" evidence="5">
    <location>
        <begin position="466"/>
        <end position="499"/>
    </location>
</feature>
<dbReference type="PANTHER" id="PTHR43223">
    <property type="entry name" value="ALKYL/ARYL-SULFATASE"/>
    <property type="match status" value="1"/>
</dbReference>
<dbReference type="SUPFAM" id="SSF56281">
    <property type="entry name" value="Metallo-hydrolase/oxidoreductase"/>
    <property type="match status" value="1"/>
</dbReference>
<proteinExistence type="inferred from homology"/>
<name>A0A2S3R120_VIBVL</name>
<dbReference type="Gene3D" id="1.25.40.880">
    <property type="entry name" value="Alkyl sulfatase, dimerisation domain"/>
    <property type="match status" value="1"/>
</dbReference>
<dbReference type="EMBL" id="PDGH01000102">
    <property type="protein sequence ID" value="POB46487.1"/>
    <property type="molecule type" value="Genomic_DNA"/>
</dbReference>
<feature type="signal peptide" evidence="6">
    <location>
        <begin position="1"/>
        <end position="22"/>
    </location>
</feature>
<dbReference type="InterPro" id="IPR052195">
    <property type="entry name" value="Bact_Alkyl/Aryl-Sulfatase"/>
</dbReference>
<dbReference type="PROSITE" id="PS50005">
    <property type="entry name" value="TPR"/>
    <property type="match status" value="1"/>
</dbReference>
<sequence>MNIRFVPSTLTLALMVSFGASADYASLENYQGKPATAHTKHANAELAKQLPWHDTSAFERTQRGLIAEFGSHQAGELKQRFHYMAEMNVEQLPETVNPSIWRQGMLNYVAGGLYEVTDGVYQIRGADLSNMTIYRTNNGYVIHDPLLSREAAAAAWEFAKQHLPKVKGGHKITGMIYSHMHVDHFGGSRGILDSGDFAKGAPIYAPKDFIKELADENIIAGTAMSRRANYQYGTTLDNNTKGIVDNALGLGTSRGEITLVAPTQEIQPREKELTIDGLKFHAINMPGAEAPAEIVLYVPKYRSLNTAELTYDGMHNIYTFRGAKVRDSLAWTKYLTELKLRFVDSGLVDNIHAAHSAPVWNDPNTEVNEISQYMTLQRDNYGFIHNQSMRLANHGVTIHDVGREIEKIVPQTQKETWHTNGYHGSYSHNARAVVNLYLGYHDMNPVNTNPLATQDKSCVYVEAAGAQTLYKAGQTHFAKGEYQQASQLFNDLVQCDPNNIQYRFALADSFEQQGYQSETMAWRNSYLQGAVELRTGEIRPSIKAASADVIANTPTGMFLDFLAVKLNATKAEQAGLDFRFGVSHPELKEHYYGEVSNANMANIQVDKLPNTDVTLSISKSDLTQIVLGKTTLDKLVKEGKANLKGDAQLIKALSECLDEFDGLFEILPMPNKKA</sequence>
<dbReference type="InterPro" id="IPR036527">
    <property type="entry name" value="SCP2_sterol-bd_dom_sf"/>
</dbReference>
<dbReference type="Pfam" id="PF14864">
    <property type="entry name" value="Alkyl_sulf_C"/>
    <property type="match status" value="1"/>
</dbReference>
<evidence type="ECO:0000256" key="3">
    <source>
        <dbReference type="ARBA" id="ARBA00022833"/>
    </source>
</evidence>
<dbReference type="Gene3D" id="3.60.15.30">
    <property type="entry name" value="Metallo-beta-lactamase domain"/>
    <property type="match status" value="1"/>
</dbReference>
<dbReference type="Proteomes" id="UP000237466">
    <property type="component" value="Unassembled WGS sequence"/>
</dbReference>
<evidence type="ECO:0000256" key="1">
    <source>
        <dbReference type="ARBA" id="ARBA00022723"/>
    </source>
</evidence>
<reference evidence="8 9" key="1">
    <citation type="journal article" date="2018" name="Front. Microbiol.">
        <title>Phylogeny of Vibrio vulnificus from the Analysis of the Core-Genome: Implications for Intra-Species Taxonomy.</title>
        <authorList>
            <person name="Roig F.J."/>
            <person name="Gonzalez-Candelas F."/>
            <person name="Sanjuan E."/>
            <person name="Fouz B."/>
            <person name="Feil E.J."/>
            <person name="Llorens C."/>
            <person name="Baker-Austin C."/>
            <person name="Oliver J.D."/>
            <person name="Danin-Poleg Y."/>
            <person name="Gibas C.J."/>
            <person name="Kashi Y."/>
            <person name="Gulig P.A."/>
            <person name="Morrison S.S."/>
            <person name="Amaro C."/>
        </authorList>
    </citation>
    <scope>NUCLEOTIDE SEQUENCE [LARGE SCALE GENOMIC DNA]</scope>
    <source>
        <strain evidence="8 9">CECT4608</strain>
    </source>
</reference>
<dbReference type="GO" id="GO:0018741">
    <property type="term" value="F:linear primary-alkylsulfatase activity"/>
    <property type="evidence" value="ECO:0007669"/>
    <property type="project" value="InterPro"/>
</dbReference>
<dbReference type="GO" id="GO:0046872">
    <property type="term" value="F:metal ion binding"/>
    <property type="evidence" value="ECO:0007669"/>
    <property type="project" value="UniProtKB-KW"/>
</dbReference>
<comment type="similarity">
    <text evidence="4">Belongs to the metallo-beta-lactamase superfamily. Type III sulfatase family.</text>
</comment>
<feature type="domain" description="Metallo-beta-lactamase" evidence="7">
    <location>
        <begin position="128"/>
        <end position="355"/>
    </location>
</feature>
<organism evidence="8 9">
    <name type="scientific">Vibrio vulnificus</name>
    <dbReference type="NCBI Taxonomy" id="672"/>
    <lineage>
        <taxon>Bacteria</taxon>
        <taxon>Pseudomonadati</taxon>
        <taxon>Pseudomonadota</taxon>
        <taxon>Gammaproteobacteria</taxon>
        <taxon>Vibrionales</taxon>
        <taxon>Vibrionaceae</taxon>
        <taxon>Vibrio</taxon>
    </lineage>
</organism>
<keyword evidence="5" id="KW-0802">TPR repeat</keyword>
<dbReference type="InterPro" id="IPR044097">
    <property type="entry name" value="Bds1/SdsA1_MBL-fold"/>
</dbReference>
<dbReference type="InterPro" id="IPR036866">
    <property type="entry name" value="RibonucZ/Hydroxyglut_hydro"/>
</dbReference>